<dbReference type="Gene3D" id="1.20.1420.30">
    <property type="entry name" value="NCX, central ion-binding region"/>
    <property type="match status" value="2"/>
</dbReference>
<keyword evidence="2" id="KW-0813">Transport</keyword>
<comment type="subcellular location">
    <subcellularLocation>
        <location evidence="1">Endomembrane system</location>
        <topology evidence="1">Multi-pass membrane protein</topology>
    </subcellularLocation>
</comment>
<dbReference type="Pfam" id="PF01699">
    <property type="entry name" value="Na_Ca_ex"/>
    <property type="match status" value="2"/>
</dbReference>
<keyword evidence="11" id="KW-1185">Reference proteome</keyword>
<feature type="domain" description="Sodium/calcium exchanger membrane region" evidence="9">
    <location>
        <begin position="445"/>
        <end position="586"/>
    </location>
</feature>
<reference evidence="10 11" key="1">
    <citation type="submission" date="2024-02" db="EMBL/GenBank/DDBJ databases">
        <authorList>
            <person name="Chen Y."/>
            <person name="Shah S."/>
            <person name="Dougan E. K."/>
            <person name="Thang M."/>
            <person name="Chan C."/>
        </authorList>
    </citation>
    <scope>NUCLEOTIDE SEQUENCE [LARGE SCALE GENOMIC DNA]</scope>
</reference>
<dbReference type="InterPro" id="IPR004837">
    <property type="entry name" value="NaCa_Exmemb"/>
</dbReference>
<evidence type="ECO:0000256" key="4">
    <source>
        <dbReference type="ARBA" id="ARBA00022989"/>
    </source>
</evidence>
<evidence type="ECO:0000313" key="11">
    <source>
        <dbReference type="Proteomes" id="UP001642464"/>
    </source>
</evidence>
<feature type="transmembrane region" description="Helical" evidence="8">
    <location>
        <begin position="479"/>
        <end position="502"/>
    </location>
</feature>
<feature type="transmembrane region" description="Helical" evidence="8">
    <location>
        <begin position="184"/>
        <end position="203"/>
    </location>
</feature>
<feature type="transmembrane region" description="Helical" evidence="8">
    <location>
        <begin position="321"/>
        <end position="339"/>
    </location>
</feature>
<dbReference type="EMBL" id="CAXAMM010005510">
    <property type="protein sequence ID" value="CAK9007505.1"/>
    <property type="molecule type" value="Genomic_DNA"/>
</dbReference>
<evidence type="ECO:0000256" key="6">
    <source>
        <dbReference type="ARBA" id="ARBA00023136"/>
    </source>
</evidence>
<feature type="domain" description="Sodium/calcium exchanger membrane region" evidence="9">
    <location>
        <begin position="184"/>
        <end position="341"/>
    </location>
</feature>
<evidence type="ECO:0000256" key="7">
    <source>
        <dbReference type="SAM" id="MobiDB-lite"/>
    </source>
</evidence>
<feature type="transmembrane region" description="Helical" evidence="8">
    <location>
        <begin position="445"/>
        <end position="467"/>
    </location>
</feature>
<feature type="transmembrane region" description="Helical" evidence="8">
    <location>
        <begin position="282"/>
        <end position="301"/>
    </location>
</feature>
<gene>
    <name evidence="10" type="ORF">SCF082_LOCUS9482</name>
</gene>
<feature type="region of interest" description="Disordered" evidence="7">
    <location>
        <begin position="1"/>
        <end position="62"/>
    </location>
</feature>
<feature type="transmembrane region" description="Helical" evidence="8">
    <location>
        <begin position="157"/>
        <end position="178"/>
    </location>
</feature>
<feature type="transmembrane region" description="Helical" evidence="8">
    <location>
        <begin position="570"/>
        <end position="589"/>
    </location>
</feature>
<keyword evidence="6 8" id="KW-0472">Membrane</keyword>
<feature type="transmembrane region" description="Helical" evidence="8">
    <location>
        <begin position="215"/>
        <end position="236"/>
    </location>
</feature>
<comment type="caution">
    <text evidence="10">The sequence shown here is derived from an EMBL/GenBank/DDBJ whole genome shotgun (WGS) entry which is preliminary data.</text>
</comment>
<feature type="compositionally biased region" description="Polar residues" evidence="7">
    <location>
        <begin position="9"/>
        <end position="23"/>
    </location>
</feature>
<keyword evidence="3 8" id="KW-0812">Transmembrane</keyword>
<feature type="non-terminal residue" evidence="10">
    <location>
        <position position="1"/>
    </location>
</feature>
<dbReference type="Proteomes" id="UP001642464">
    <property type="component" value="Unassembled WGS sequence"/>
</dbReference>
<evidence type="ECO:0000256" key="1">
    <source>
        <dbReference type="ARBA" id="ARBA00004127"/>
    </source>
</evidence>
<dbReference type="PANTHER" id="PTHR31503:SF22">
    <property type="entry name" value="VACUOLAR CALCIUM ION TRANSPORTER"/>
    <property type="match status" value="1"/>
</dbReference>
<feature type="transmembrane region" description="Helical" evidence="8">
    <location>
        <begin position="546"/>
        <end position="563"/>
    </location>
</feature>
<evidence type="ECO:0000256" key="2">
    <source>
        <dbReference type="ARBA" id="ARBA00022448"/>
    </source>
</evidence>
<evidence type="ECO:0000259" key="9">
    <source>
        <dbReference type="Pfam" id="PF01699"/>
    </source>
</evidence>
<dbReference type="InterPro" id="IPR004713">
    <property type="entry name" value="CaH_exchang"/>
</dbReference>
<evidence type="ECO:0000256" key="5">
    <source>
        <dbReference type="ARBA" id="ARBA00023065"/>
    </source>
</evidence>
<feature type="transmembrane region" description="Helical" evidence="8">
    <location>
        <begin position="248"/>
        <end position="270"/>
    </location>
</feature>
<accession>A0ABP0IZK7</accession>
<proteinExistence type="predicted"/>
<evidence type="ECO:0000313" key="10">
    <source>
        <dbReference type="EMBL" id="CAK9007505.1"/>
    </source>
</evidence>
<dbReference type="PANTHER" id="PTHR31503">
    <property type="entry name" value="VACUOLAR CALCIUM ION TRANSPORTER"/>
    <property type="match status" value="1"/>
</dbReference>
<sequence>VAKPPAAATRQTTLESAGKSNSYVAPPSQRGRRPSMFPVDSTISLPDHMREPSSGRSRSGLHNPAAAGLLGALKFKGLLNVRLKARRARLGGARDECGRRYSHIGGGTSEQVGGAAELGTNYGSIESTGNQSLVEVSCMGPPEKTTRTDILAVREYILGNKVCIFLLLIPFGTIAALLNWGDEAVFLLNFFAILPLAQLLGDFTEEVALYTNDTVGGLLNATLGNATELIISIFAIQKNLLRVVQVSLLGSVLSNELLVTGCCFLFGGLYHKEQHFNAHIAAIDSSLLLMAVLGLSIPAAFSSTTTSDCHVPCRVESIEAISHYTALMLFFLYGMLLVFQLKTHTHLMDVSAQEHAEDRAEIANAIASEEGATASGAGEVALGSESGTLLVQQSGSEPEPGQFNEAGGIQDSFLMTSGQPSSQSLSEIIGDEQDPEEATMTLKAAIIMLTITTLLVALCSELLVGSIESVSKSWGLSEVFIGLILLPIIGNAAEHATAITVAMKGKMDLALGVALGSSVQIALCVVPALCLVGWSMGKPLTLDFHPFETIVLVISVLVVTSTVRQGTSTWLEGIMLIISYCIIALAYFYRKEPPSSTTPSEPSCVCGEPCCFVGHP</sequence>
<name>A0ABP0IZK7_9DINO</name>
<evidence type="ECO:0000256" key="3">
    <source>
        <dbReference type="ARBA" id="ARBA00022692"/>
    </source>
</evidence>
<dbReference type="InterPro" id="IPR044880">
    <property type="entry name" value="NCX_ion-bd_dom_sf"/>
</dbReference>
<protein>
    <submittedName>
        <fullName evidence="10">Ca(2+)/H(+) antiporter (ApCAX)</fullName>
    </submittedName>
</protein>
<keyword evidence="5" id="KW-0406">Ion transport</keyword>
<feature type="transmembrane region" description="Helical" evidence="8">
    <location>
        <begin position="509"/>
        <end position="534"/>
    </location>
</feature>
<organism evidence="10 11">
    <name type="scientific">Durusdinium trenchii</name>
    <dbReference type="NCBI Taxonomy" id="1381693"/>
    <lineage>
        <taxon>Eukaryota</taxon>
        <taxon>Sar</taxon>
        <taxon>Alveolata</taxon>
        <taxon>Dinophyceae</taxon>
        <taxon>Suessiales</taxon>
        <taxon>Symbiodiniaceae</taxon>
        <taxon>Durusdinium</taxon>
    </lineage>
</organism>
<evidence type="ECO:0000256" key="8">
    <source>
        <dbReference type="SAM" id="Phobius"/>
    </source>
</evidence>
<keyword evidence="4 8" id="KW-1133">Transmembrane helix</keyword>